<dbReference type="AlphaFoldDB" id="A0AAJ0G3N7"/>
<accession>A0AAJ0G3N7</accession>
<dbReference type="PROSITE" id="PS50005">
    <property type="entry name" value="TPR"/>
    <property type="match status" value="1"/>
</dbReference>
<dbReference type="InterPro" id="IPR011990">
    <property type="entry name" value="TPR-like_helical_dom_sf"/>
</dbReference>
<name>A0AAJ0G3N7_9HYPO</name>
<feature type="compositionally biased region" description="Basic and acidic residues" evidence="2">
    <location>
        <begin position="1"/>
        <end position="13"/>
    </location>
</feature>
<evidence type="ECO:0000256" key="1">
    <source>
        <dbReference type="PROSITE-ProRule" id="PRU00339"/>
    </source>
</evidence>
<dbReference type="PANTHER" id="PTHR23082">
    <property type="entry name" value="TRANSCRIPTION INITIATION FACTOR IIIC TFIIIC , POLYPEPTIDE 3-RELATED"/>
    <property type="match status" value="1"/>
</dbReference>
<organism evidence="3 4">
    <name type="scientific">Conoideocrella luteorostrata</name>
    <dbReference type="NCBI Taxonomy" id="1105319"/>
    <lineage>
        <taxon>Eukaryota</taxon>
        <taxon>Fungi</taxon>
        <taxon>Dikarya</taxon>
        <taxon>Ascomycota</taxon>
        <taxon>Pezizomycotina</taxon>
        <taxon>Sordariomycetes</taxon>
        <taxon>Hypocreomycetidae</taxon>
        <taxon>Hypocreales</taxon>
        <taxon>Clavicipitaceae</taxon>
        <taxon>Conoideocrella</taxon>
    </lineage>
</organism>
<comment type="caution">
    <text evidence="3">The sequence shown here is derived from an EMBL/GenBank/DDBJ whole genome shotgun (WGS) entry which is preliminary data.</text>
</comment>
<proteinExistence type="predicted"/>
<dbReference type="InterPro" id="IPR019734">
    <property type="entry name" value="TPR_rpt"/>
</dbReference>
<dbReference type="Gene3D" id="1.25.40.10">
    <property type="entry name" value="Tetratricopeptide repeat domain"/>
    <property type="match status" value="2"/>
</dbReference>
<dbReference type="PANTHER" id="PTHR23082:SF0">
    <property type="entry name" value="GENERAL TRANSCRIPTION FACTOR 3C POLYPEPTIDE 3"/>
    <property type="match status" value="1"/>
</dbReference>
<evidence type="ECO:0000313" key="4">
    <source>
        <dbReference type="Proteomes" id="UP001251528"/>
    </source>
</evidence>
<sequence length="729" mass="82113">MESADDRASDRIPDSASDADSDLEELQGDIAKFDESVREFLASHRGTSAGGREAQSTIRGRGARGPRKAAKPRGDITARLSKVNQAFLSGDYDRALDIAFEVIRINAETYQAWTALSSIFRERGELDRSLSAMVYAAHLRPKDVSGWLRCASFALDSIIDGESTNLHTARLCFSAALRADRTNIEARVGKAGICHRQGHLSTAITEYKYVLKRHPYDLGIIRKLAEACLDGINAASAIPSAVSAYKQYFDRIVDHQDKQDDTLWHDIGVYIELIASLGRYQEAIFELKRLSRLLSGRLSESYWDDWRIDDREWDTFEERRSSVPGYNARGDSPSRLGLLLPLDLRIRLATYRLKLGDQQEALNHLDLFNSDEMTTEALAKDFPFLIFDLGVELSRGCLPELAIRYFELLRNLPGEPDAAVLLQIGRCHLASAEQAKAEELFLAALEVDEDNIDARIELANMYETAREDEEALILAAEALALREAQDQSAEDGFDKEPRHARTSIGLIPRTSRRDARVNTADRPAMVGSVTRRPMIPRRYRPKRLAGPDKRRQEEQTRAFKLSQQYSIVRDLKQQISAGHNELIPAWMASSKELIDDFRSLKRFYSWDKYLHFLGSKGLSQEGGSAVPGTELSQMYERLSRSIAPQTEQGHQLDTLDAATHQGITFDDWLDLFLEYAIGLAILHRRQEAYQVCAAAKDSTVFQSTKHDFTIYYVPSTPTMKKGVSQLPDT</sequence>
<dbReference type="InterPro" id="IPR039340">
    <property type="entry name" value="Tfc4/TFIIIC-102/Sfc4"/>
</dbReference>
<feature type="compositionally biased region" description="Basic residues" evidence="2">
    <location>
        <begin position="61"/>
        <end position="71"/>
    </location>
</feature>
<dbReference type="EMBL" id="JASWJB010000010">
    <property type="protein sequence ID" value="KAK2612946.1"/>
    <property type="molecule type" value="Genomic_DNA"/>
</dbReference>
<evidence type="ECO:0000256" key="2">
    <source>
        <dbReference type="SAM" id="MobiDB-lite"/>
    </source>
</evidence>
<reference evidence="3" key="1">
    <citation type="submission" date="2023-06" db="EMBL/GenBank/DDBJ databases">
        <title>Conoideocrella luteorostrata (Hypocreales: Clavicipitaceae), a potential biocontrol fungus for elongate hemlock scale in United States Christmas tree production areas.</title>
        <authorList>
            <person name="Barrett H."/>
            <person name="Lovett B."/>
            <person name="Macias A.M."/>
            <person name="Stajich J.E."/>
            <person name="Kasson M.T."/>
        </authorList>
    </citation>
    <scope>NUCLEOTIDE SEQUENCE</scope>
    <source>
        <strain evidence="3">ARSEF 14590</strain>
    </source>
</reference>
<dbReference type="GO" id="GO:0000127">
    <property type="term" value="C:transcription factor TFIIIC complex"/>
    <property type="evidence" value="ECO:0007669"/>
    <property type="project" value="TreeGrafter"/>
</dbReference>
<protein>
    <submittedName>
        <fullName evidence="3">Transcription factor TFIIIC subunit tfc4</fullName>
    </submittedName>
</protein>
<dbReference type="SUPFAM" id="SSF48452">
    <property type="entry name" value="TPR-like"/>
    <property type="match status" value="1"/>
</dbReference>
<feature type="repeat" description="TPR" evidence="1">
    <location>
        <begin position="418"/>
        <end position="451"/>
    </location>
</feature>
<evidence type="ECO:0000313" key="3">
    <source>
        <dbReference type="EMBL" id="KAK2612946.1"/>
    </source>
</evidence>
<keyword evidence="4" id="KW-1185">Reference proteome</keyword>
<dbReference type="GO" id="GO:0006383">
    <property type="term" value="P:transcription by RNA polymerase III"/>
    <property type="evidence" value="ECO:0007669"/>
    <property type="project" value="InterPro"/>
</dbReference>
<feature type="region of interest" description="Disordered" evidence="2">
    <location>
        <begin position="43"/>
        <end position="73"/>
    </location>
</feature>
<gene>
    <name evidence="3" type="primary">TFC4</name>
    <name evidence="3" type="ORF">QQS21_001057</name>
</gene>
<feature type="region of interest" description="Disordered" evidence="2">
    <location>
        <begin position="1"/>
        <end position="25"/>
    </location>
</feature>
<dbReference type="SMART" id="SM00028">
    <property type="entry name" value="TPR"/>
    <property type="match status" value="4"/>
</dbReference>
<keyword evidence="1" id="KW-0802">TPR repeat</keyword>
<dbReference type="Proteomes" id="UP001251528">
    <property type="component" value="Unassembled WGS sequence"/>
</dbReference>